<dbReference type="SUPFAM" id="SSF81383">
    <property type="entry name" value="F-box domain"/>
    <property type="match status" value="1"/>
</dbReference>
<gene>
    <name evidence="2" type="ORF">CYLTODRAFT_486186</name>
</gene>
<dbReference type="Pfam" id="PF00646">
    <property type="entry name" value="F-box"/>
    <property type="match status" value="1"/>
</dbReference>
<dbReference type="PROSITE" id="PS50181">
    <property type="entry name" value="FBOX"/>
    <property type="match status" value="1"/>
</dbReference>
<proteinExistence type="predicted"/>
<dbReference type="CDD" id="cd09917">
    <property type="entry name" value="F-box_SF"/>
    <property type="match status" value="1"/>
</dbReference>
<dbReference type="InterPro" id="IPR032675">
    <property type="entry name" value="LRR_dom_sf"/>
</dbReference>
<dbReference type="InterPro" id="IPR001810">
    <property type="entry name" value="F-box_dom"/>
</dbReference>
<feature type="domain" description="F-box" evidence="1">
    <location>
        <begin position="8"/>
        <end position="58"/>
    </location>
</feature>
<evidence type="ECO:0000259" key="1">
    <source>
        <dbReference type="PROSITE" id="PS50181"/>
    </source>
</evidence>
<organism evidence="2 3">
    <name type="scientific">Cylindrobasidium torrendii FP15055 ss-10</name>
    <dbReference type="NCBI Taxonomy" id="1314674"/>
    <lineage>
        <taxon>Eukaryota</taxon>
        <taxon>Fungi</taxon>
        <taxon>Dikarya</taxon>
        <taxon>Basidiomycota</taxon>
        <taxon>Agaricomycotina</taxon>
        <taxon>Agaricomycetes</taxon>
        <taxon>Agaricomycetidae</taxon>
        <taxon>Agaricales</taxon>
        <taxon>Marasmiineae</taxon>
        <taxon>Physalacriaceae</taxon>
        <taxon>Cylindrobasidium</taxon>
    </lineage>
</organism>
<evidence type="ECO:0000313" key="2">
    <source>
        <dbReference type="EMBL" id="KIY72732.1"/>
    </source>
</evidence>
<keyword evidence="3" id="KW-1185">Reference proteome</keyword>
<evidence type="ECO:0000313" key="3">
    <source>
        <dbReference type="Proteomes" id="UP000054007"/>
    </source>
</evidence>
<accession>A0A0D7BQN6</accession>
<protein>
    <recommendedName>
        <fullName evidence="1">F-box domain-containing protein</fullName>
    </recommendedName>
</protein>
<dbReference type="AlphaFoldDB" id="A0A0D7BQN6"/>
<dbReference type="EMBL" id="KN880441">
    <property type="protein sequence ID" value="KIY72732.1"/>
    <property type="molecule type" value="Genomic_DNA"/>
</dbReference>
<reference evidence="2 3" key="1">
    <citation type="journal article" date="2015" name="Fungal Genet. Biol.">
        <title>Evolution of novel wood decay mechanisms in Agaricales revealed by the genome sequences of Fistulina hepatica and Cylindrobasidium torrendii.</title>
        <authorList>
            <person name="Floudas D."/>
            <person name="Held B.W."/>
            <person name="Riley R."/>
            <person name="Nagy L.G."/>
            <person name="Koehler G."/>
            <person name="Ransdell A.S."/>
            <person name="Younus H."/>
            <person name="Chow J."/>
            <person name="Chiniquy J."/>
            <person name="Lipzen A."/>
            <person name="Tritt A."/>
            <person name="Sun H."/>
            <person name="Haridas S."/>
            <person name="LaButti K."/>
            <person name="Ohm R.A."/>
            <person name="Kues U."/>
            <person name="Blanchette R.A."/>
            <person name="Grigoriev I.V."/>
            <person name="Minto R.E."/>
            <person name="Hibbett D.S."/>
        </authorList>
    </citation>
    <scope>NUCLEOTIDE SEQUENCE [LARGE SCALE GENOMIC DNA]</scope>
    <source>
        <strain evidence="2 3">FP15055 ss-10</strain>
    </source>
</reference>
<sequence length="376" mass="41998">MTRTSIKKRGLVSLPNELILEVARSCSPRTLANLAATSKHLKPLVLSVLYKDVVFRSTDLAVYKAFAKVMREEITLCDTVKTVNVFCFTDEPPIAIRNALVGEHYFTNPLANVGVLMRNVHTFNVYFNKRASTMQHLLHARFPKLRSSALVSLDGDLGGQKIAAFLEGHRRTLESFSLQALSLSEYALGSAMGFPGLLVIGAQTVQLGPYFTLTMTLPRLTCLSAPHDYCRLIVPRAENVEEVQAHFRKEVRQEELVELLVVLRTAPKLRKFSCISHTDVEAMMSAIASNLPHIQELAIEHGSPRICANLAQLKAMTKLEKLTVNASAEWLVEKHSLVEDMQGQIPGLFGVIRSLREVDFYGATWAKDKDVWKELL</sequence>
<name>A0A0D7BQN6_9AGAR</name>
<dbReference type="Proteomes" id="UP000054007">
    <property type="component" value="Unassembled WGS sequence"/>
</dbReference>
<feature type="non-terminal residue" evidence="2">
    <location>
        <position position="1"/>
    </location>
</feature>
<dbReference type="InterPro" id="IPR036047">
    <property type="entry name" value="F-box-like_dom_sf"/>
</dbReference>
<dbReference type="Gene3D" id="3.80.10.10">
    <property type="entry name" value="Ribonuclease Inhibitor"/>
    <property type="match status" value="1"/>
</dbReference>